<dbReference type="EMBL" id="JAPHNI010000067">
    <property type="protein sequence ID" value="KAJ8117081.1"/>
    <property type="molecule type" value="Genomic_DNA"/>
</dbReference>
<reference evidence="1" key="1">
    <citation type="submission" date="2022-11" db="EMBL/GenBank/DDBJ databases">
        <title>Genome Sequence of Boeremia exigua.</title>
        <authorList>
            <person name="Buettner E."/>
        </authorList>
    </citation>
    <scope>NUCLEOTIDE SEQUENCE</scope>
    <source>
        <strain evidence="1">CU02</strain>
    </source>
</reference>
<name>A0ACC2IPC9_9PLEO</name>
<accession>A0ACC2IPC9</accession>
<sequence length="360" mass="40904">MCYTPESTRNSQSTSPEPLMESLSNLPWQDETRDFSMLAVRATLRSSNEQPGELVMSYNWYPDAVPVDSLLPPGVSLSAKEICIYYPHHIRWQDIMLRLSLNDYRGPDILGIQTLFRGKPQHHMSPPALNQIQRDTVQRLLPDFKTAGYEGKGDSSICVDNLKPGAHLVKKFKGYVVPSFDDILRGLTSLPQGEDSRGFTHCLAWYLRVRSTFTPRLELNVLHAQSLIRALRQPLEPAHSQNLNRLALEQWRERQTLPMVEITTTREYAENETSDRCLKDQNSKSRAVFNIYNDPVDLKLQINIPIRHVLTLPFLALHSVVADAFKTGIDKAEHQRAVRKSILAPAKLTAKANVMRKGIV</sequence>
<comment type="caution">
    <text evidence="1">The sequence shown here is derived from an EMBL/GenBank/DDBJ whole genome shotgun (WGS) entry which is preliminary data.</text>
</comment>
<evidence type="ECO:0000313" key="2">
    <source>
        <dbReference type="Proteomes" id="UP001153331"/>
    </source>
</evidence>
<evidence type="ECO:0000313" key="1">
    <source>
        <dbReference type="EMBL" id="KAJ8117081.1"/>
    </source>
</evidence>
<keyword evidence="2" id="KW-1185">Reference proteome</keyword>
<protein>
    <submittedName>
        <fullName evidence="1">Uncharacterized protein</fullName>
    </submittedName>
</protein>
<organism evidence="1 2">
    <name type="scientific">Boeremia exigua</name>
    <dbReference type="NCBI Taxonomy" id="749465"/>
    <lineage>
        <taxon>Eukaryota</taxon>
        <taxon>Fungi</taxon>
        <taxon>Dikarya</taxon>
        <taxon>Ascomycota</taxon>
        <taxon>Pezizomycotina</taxon>
        <taxon>Dothideomycetes</taxon>
        <taxon>Pleosporomycetidae</taxon>
        <taxon>Pleosporales</taxon>
        <taxon>Pleosporineae</taxon>
        <taxon>Didymellaceae</taxon>
        <taxon>Boeremia</taxon>
    </lineage>
</organism>
<gene>
    <name evidence="1" type="ORF">OPT61_g1634</name>
</gene>
<dbReference type="Proteomes" id="UP001153331">
    <property type="component" value="Unassembled WGS sequence"/>
</dbReference>
<proteinExistence type="predicted"/>